<evidence type="ECO:0000313" key="3">
    <source>
        <dbReference type="Proteomes" id="UP000321583"/>
    </source>
</evidence>
<comment type="caution">
    <text evidence="2">The sequence shown here is derived from an EMBL/GenBank/DDBJ whole genome shotgun (WGS) entry which is preliminary data.</text>
</comment>
<sequence length="205" mass="22413">MPTEDIQARLERWRATGADRTQPLRFAALQALARRARAQQGLARERTEARLARLVERYAPALDAVAPAPAPAPPAAPTPGPLAELVAQLDGIARQRHGTTASGEVQEMAVLGELRRLWAQVRSESQLRRSLQDLPEDAGPLNSGKLVYRALNLMGQLSPQYLRHFLAHLDTLAWIGQVDPPPARPAEKAAAPARKRSRKRAATAD</sequence>
<dbReference type="Pfam" id="PF11445">
    <property type="entry name" value="DUF2894"/>
    <property type="match status" value="1"/>
</dbReference>
<dbReference type="RefSeq" id="WP_037034699.1">
    <property type="nucleotide sequence ID" value="NZ_VLJS01000091.1"/>
</dbReference>
<name>A0A562D7F4_9GAMM</name>
<gene>
    <name evidence="2" type="ORF">L613_000600000670</name>
</gene>
<dbReference type="AlphaFoldDB" id="A0A562D7F4"/>
<evidence type="ECO:0000313" key="2">
    <source>
        <dbReference type="EMBL" id="TWH05474.1"/>
    </source>
</evidence>
<protein>
    <recommendedName>
        <fullName evidence="4">DUF2894 family protein</fullName>
    </recommendedName>
</protein>
<dbReference type="OrthoDB" id="6025757at2"/>
<reference evidence="2 3" key="1">
    <citation type="submission" date="2019-07" db="EMBL/GenBank/DDBJ databases">
        <title>Genome sequencing of lignin-degrading bacterial isolates.</title>
        <authorList>
            <person name="Gladden J."/>
        </authorList>
    </citation>
    <scope>NUCLEOTIDE SEQUENCE [LARGE SCALE GENOMIC DNA]</scope>
    <source>
        <strain evidence="2 3">J19</strain>
    </source>
</reference>
<dbReference type="Proteomes" id="UP000321583">
    <property type="component" value="Unassembled WGS sequence"/>
</dbReference>
<evidence type="ECO:0008006" key="4">
    <source>
        <dbReference type="Google" id="ProtNLM"/>
    </source>
</evidence>
<accession>A0A562D7F4</accession>
<dbReference type="InterPro" id="IPR021549">
    <property type="entry name" value="DUF2894"/>
</dbReference>
<dbReference type="EMBL" id="VLJS01000091">
    <property type="protein sequence ID" value="TWH05474.1"/>
    <property type="molecule type" value="Genomic_DNA"/>
</dbReference>
<feature type="region of interest" description="Disordered" evidence="1">
    <location>
        <begin position="178"/>
        <end position="205"/>
    </location>
</feature>
<feature type="compositionally biased region" description="Basic residues" evidence="1">
    <location>
        <begin position="193"/>
        <end position="205"/>
    </location>
</feature>
<proteinExistence type="predicted"/>
<keyword evidence="3" id="KW-1185">Reference proteome</keyword>
<organism evidence="2 3">
    <name type="scientific">Pseudoxanthomonas taiwanensis J19</name>
    <dbReference type="NCBI Taxonomy" id="935569"/>
    <lineage>
        <taxon>Bacteria</taxon>
        <taxon>Pseudomonadati</taxon>
        <taxon>Pseudomonadota</taxon>
        <taxon>Gammaproteobacteria</taxon>
        <taxon>Lysobacterales</taxon>
        <taxon>Lysobacteraceae</taxon>
        <taxon>Pseudoxanthomonas</taxon>
    </lineage>
</organism>
<evidence type="ECO:0000256" key="1">
    <source>
        <dbReference type="SAM" id="MobiDB-lite"/>
    </source>
</evidence>